<proteinExistence type="predicted"/>
<keyword evidence="4" id="KW-1185">Reference proteome</keyword>
<feature type="transmembrane region" description="Helical" evidence="1">
    <location>
        <begin position="344"/>
        <end position="362"/>
    </location>
</feature>
<sequence>MASASDMTARPALIRQGWRKVRAASKRQMAATALLLILALILARFSWNIPVVGDAEDSLYDLRSFVMAPQVEQDPRIQIIAYTDQTLINVKKRSPLDRGLLASTLRTLDGMGAKAIGIDILFDQPQDEDADLIEALRAMKTPTFVAYADHATNENDINYEQQQYLKSFLARLEGSNARPASIRLSNYQGATRVWPSIVPGLPPLLGQAMVASGGNGEDEAFPDYTGSIRYRLSNSDAPVFSSIPIDLFAALEDPGMAAAFAAQVRGRYVLIGGQIVDTDQVTTSLTSYIGTTVPGIEVHAATIAQMLDGAPKTPVAAWQRWSVALLVIVAAALTALLDARTWKIVPLFVAQLAVIVGLPFYLEHAGVETYGTPAFGWIAGWILAFIAVSSAVRASGTVERRFAQDALGKYLPRDIAQEIIDNPERLTLSGSKRELYILFSDLEGFTQLSHQLEPEVVARLLNEYLDKLSSVVLEHGGIVDKYVGDAVVAFWGAPIARPDDAEKAARAAYAMWQAGEEFRRNIDPALPPIGRTRVGQHFGEAVVGNFGGERRIQYTALGDAMNTAARLESANKALGTSVIASREFAERSGLDWWRPLGRVVLRGRAKPVDVFEPAPDFPAADREALSAAVALIDTDPAAAANQIEAIAAAHPDDAALRNLLERTRKLEGNRAYVLA</sequence>
<dbReference type="Gene3D" id="3.30.70.1230">
    <property type="entry name" value="Nucleotide cyclase"/>
    <property type="match status" value="1"/>
</dbReference>
<organism evidence="3 4">
    <name type="scientific">Novosphingobium endophyticum</name>
    <dbReference type="NCBI Taxonomy" id="1955250"/>
    <lineage>
        <taxon>Bacteria</taxon>
        <taxon>Pseudomonadati</taxon>
        <taxon>Pseudomonadota</taxon>
        <taxon>Alphaproteobacteria</taxon>
        <taxon>Sphingomonadales</taxon>
        <taxon>Sphingomonadaceae</taxon>
        <taxon>Novosphingobium</taxon>
    </lineage>
</organism>
<dbReference type="InterPro" id="IPR001054">
    <property type="entry name" value="A/G_cyclase"/>
</dbReference>
<dbReference type="Pfam" id="PF00211">
    <property type="entry name" value="Guanylate_cyc"/>
    <property type="match status" value="1"/>
</dbReference>
<evidence type="ECO:0000256" key="1">
    <source>
        <dbReference type="SAM" id="Phobius"/>
    </source>
</evidence>
<dbReference type="CDD" id="cd07302">
    <property type="entry name" value="CHD"/>
    <property type="match status" value="1"/>
</dbReference>
<dbReference type="PANTHER" id="PTHR43081">
    <property type="entry name" value="ADENYLATE CYCLASE, TERMINAL-DIFFERENTIATION SPECIFIC-RELATED"/>
    <property type="match status" value="1"/>
</dbReference>
<evidence type="ECO:0000313" key="3">
    <source>
        <dbReference type="EMBL" id="GGB95368.1"/>
    </source>
</evidence>
<feature type="transmembrane region" description="Helical" evidence="1">
    <location>
        <begin position="318"/>
        <end position="337"/>
    </location>
</feature>
<gene>
    <name evidence="3" type="ORF">GCM10011494_12310</name>
</gene>
<dbReference type="InterPro" id="IPR007890">
    <property type="entry name" value="CHASE2"/>
</dbReference>
<dbReference type="PROSITE" id="PS50125">
    <property type="entry name" value="GUANYLATE_CYCLASE_2"/>
    <property type="match status" value="1"/>
</dbReference>
<reference evidence="3" key="2">
    <citation type="submission" date="2020-09" db="EMBL/GenBank/DDBJ databases">
        <authorList>
            <person name="Sun Q."/>
            <person name="Zhou Y."/>
        </authorList>
    </citation>
    <scope>NUCLEOTIDE SEQUENCE</scope>
    <source>
        <strain evidence="3">CGMCC 1.15095</strain>
    </source>
</reference>
<dbReference type="InterPro" id="IPR029787">
    <property type="entry name" value="Nucleotide_cyclase"/>
</dbReference>
<protein>
    <submittedName>
        <fullName evidence="3">Adenylate/guanylate cyclase domain-containing protein</fullName>
    </submittedName>
</protein>
<name>A0A916TQL5_9SPHN</name>
<dbReference type="SUPFAM" id="SSF55073">
    <property type="entry name" value="Nucleotide cyclase"/>
    <property type="match status" value="1"/>
</dbReference>
<dbReference type="Pfam" id="PF05226">
    <property type="entry name" value="CHASE2"/>
    <property type="match status" value="1"/>
</dbReference>
<feature type="transmembrane region" description="Helical" evidence="1">
    <location>
        <begin position="374"/>
        <end position="392"/>
    </location>
</feature>
<reference evidence="3" key="1">
    <citation type="journal article" date="2014" name="Int. J. Syst. Evol. Microbiol.">
        <title>Complete genome sequence of Corynebacterium casei LMG S-19264T (=DSM 44701T), isolated from a smear-ripened cheese.</title>
        <authorList>
            <consortium name="US DOE Joint Genome Institute (JGI-PGF)"/>
            <person name="Walter F."/>
            <person name="Albersmeier A."/>
            <person name="Kalinowski J."/>
            <person name="Ruckert C."/>
        </authorList>
    </citation>
    <scope>NUCLEOTIDE SEQUENCE</scope>
    <source>
        <strain evidence="3">CGMCC 1.15095</strain>
    </source>
</reference>
<comment type="caution">
    <text evidence="3">The sequence shown here is derived from an EMBL/GenBank/DDBJ whole genome shotgun (WGS) entry which is preliminary data.</text>
</comment>
<dbReference type="GO" id="GO:0004016">
    <property type="term" value="F:adenylate cyclase activity"/>
    <property type="evidence" value="ECO:0007669"/>
    <property type="project" value="UniProtKB-ARBA"/>
</dbReference>
<feature type="domain" description="Guanylate cyclase" evidence="2">
    <location>
        <begin position="436"/>
        <end position="568"/>
    </location>
</feature>
<evidence type="ECO:0000259" key="2">
    <source>
        <dbReference type="PROSITE" id="PS50125"/>
    </source>
</evidence>
<accession>A0A916TQL5</accession>
<dbReference type="RefSeq" id="WP_188769560.1">
    <property type="nucleotide sequence ID" value="NZ_BMHK01000006.1"/>
</dbReference>
<dbReference type="EMBL" id="BMHK01000006">
    <property type="protein sequence ID" value="GGB95368.1"/>
    <property type="molecule type" value="Genomic_DNA"/>
</dbReference>
<keyword evidence="1" id="KW-0472">Membrane</keyword>
<dbReference type="PANTHER" id="PTHR43081:SF1">
    <property type="entry name" value="ADENYLATE CYCLASE, TERMINAL-DIFFERENTIATION SPECIFIC"/>
    <property type="match status" value="1"/>
</dbReference>
<dbReference type="SMART" id="SM00044">
    <property type="entry name" value="CYCc"/>
    <property type="match status" value="1"/>
</dbReference>
<dbReference type="InterPro" id="IPR050697">
    <property type="entry name" value="Adenylyl/Guanylyl_Cyclase_3/4"/>
</dbReference>
<keyword evidence="1" id="KW-0812">Transmembrane</keyword>
<keyword evidence="1" id="KW-1133">Transmembrane helix</keyword>
<dbReference type="SMART" id="SM01080">
    <property type="entry name" value="CHASE2"/>
    <property type="match status" value="1"/>
</dbReference>
<dbReference type="AlphaFoldDB" id="A0A916TQL5"/>
<dbReference type="GO" id="GO:0035556">
    <property type="term" value="P:intracellular signal transduction"/>
    <property type="evidence" value="ECO:0007669"/>
    <property type="project" value="InterPro"/>
</dbReference>
<dbReference type="Proteomes" id="UP000608154">
    <property type="component" value="Unassembled WGS sequence"/>
</dbReference>
<dbReference type="GO" id="GO:0006171">
    <property type="term" value="P:cAMP biosynthetic process"/>
    <property type="evidence" value="ECO:0007669"/>
    <property type="project" value="TreeGrafter"/>
</dbReference>
<evidence type="ECO:0000313" key="4">
    <source>
        <dbReference type="Proteomes" id="UP000608154"/>
    </source>
</evidence>